<sequence>MSSKESVAAIADGLRTGRILSHFDLLPRTRPELSSSVARRDENIQKNRYGDIFPYDCNRVVLSSCQDEDYINASYVNIPLPGENKTLRYIATQGPLPHTVEDFWLLVWQEEIRTVAMVTPETERGRVKCHRYWPELDEIVRVGSLVINCQTKLDHLGPFIHREFLVADEQTGEMRAISHCQYLEWPDHGAPVLASQFLEYVRHIQKLGNNEEENVVLVHCSAGIGRTGAFILLDSVLRLMETDCPINPIHLIKMMRDQRPMMLQTSIQFQYICECIIESLQG</sequence>
<dbReference type="PROSITE" id="PS50056">
    <property type="entry name" value="TYR_PHOSPHATASE_2"/>
    <property type="match status" value="1"/>
</dbReference>
<dbReference type="HOGENOM" id="CLU_001645_9_1_1"/>
<dbReference type="OrthoDB" id="5854685at2759"/>
<dbReference type="PANTHER" id="PTHR45706">
    <property type="entry name" value="TYROSINE-PROTEIN PHOSPHATASE"/>
    <property type="match status" value="1"/>
</dbReference>
<dbReference type="Proteomes" id="UP000000305">
    <property type="component" value="Unassembled WGS sequence"/>
</dbReference>
<accession>E9GN98</accession>
<dbReference type="InterPro" id="IPR016130">
    <property type="entry name" value="Tyr_Pase_AS"/>
</dbReference>
<evidence type="ECO:0000313" key="4">
    <source>
        <dbReference type="Proteomes" id="UP000000305"/>
    </source>
</evidence>
<dbReference type="FunCoup" id="E9GN98">
    <property type="interactions" value="1356"/>
</dbReference>
<dbReference type="EMBL" id="GL732554">
    <property type="protein sequence ID" value="EFX79072.1"/>
    <property type="molecule type" value="Genomic_DNA"/>
</dbReference>
<dbReference type="eggNOG" id="KOG0792">
    <property type="taxonomic scope" value="Eukaryota"/>
</dbReference>
<evidence type="ECO:0000259" key="2">
    <source>
        <dbReference type="PROSITE" id="PS50056"/>
    </source>
</evidence>
<dbReference type="GO" id="GO:0048666">
    <property type="term" value="P:neuron development"/>
    <property type="evidence" value="ECO:0007669"/>
    <property type="project" value="UniProtKB-ARBA"/>
</dbReference>
<dbReference type="Pfam" id="PF00102">
    <property type="entry name" value="Y_phosphatase"/>
    <property type="match status" value="1"/>
</dbReference>
<protein>
    <submittedName>
        <fullName evidence="3">Uncharacterized protein</fullName>
    </submittedName>
</protein>
<dbReference type="SMART" id="SM00404">
    <property type="entry name" value="PTPc_motif"/>
    <property type="match status" value="1"/>
</dbReference>
<dbReference type="PROSITE" id="PS00383">
    <property type="entry name" value="TYR_PHOSPHATASE_1"/>
    <property type="match status" value="1"/>
</dbReference>
<proteinExistence type="predicted"/>
<dbReference type="SUPFAM" id="SSF52799">
    <property type="entry name" value="(Phosphotyrosine protein) phosphatases II"/>
    <property type="match status" value="1"/>
</dbReference>
<name>E9GN98_DAPPU</name>
<feature type="domain" description="Tyrosine-protein phosphatase" evidence="1">
    <location>
        <begin position="19"/>
        <end position="279"/>
    </location>
</feature>
<gene>
    <name evidence="3" type="ORF">DAPPUDRAFT_197788</name>
</gene>
<feature type="domain" description="Tyrosine specific protein phosphatases" evidence="2">
    <location>
        <begin position="195"/>
        <end position="270"/>
    </location>
</feature>
<evidence type="ECO:0000313" key="3">
    <source>
        <dbReference type="EMBL" id="EFX79072.1"/>
    </source>
</evidence>
<dbReference type="PRINTS" id="PR00700">
    <property type="entry name" value="PRTYPHPHTASE"/>
</dbReference>
<keyword evidence="4" id="KW-1185">Reference proteome</keyword>
<organism evidence="3 4">
    <name type="scientific">Daphnia pulex</name>
    <name type="common">Water flea</name>
    <dbReference type="NCBI Taxonomy" id="6669"/>
    <lineage>
        <taxon>Eukaryota</taxon>
        <taxon>Metazoa</taxon>
        <taxon>Ecdysozoa</taxon>
        <taxon>Arthropoda</taxon>
        <taxon>Crustacea</taxon>
        <taxon>Branchiopoda</taxon>
        <taxon>Diplostraca</taxon>
        <taxon>Cladocera</taxon>
        <taxon>Anomopoda</taxon>
        <taxon>Daphniidae</taxon>
        <taxon>Daphnia</taxon>
    </lineage>
</organism>
<dbReference type="SMART" id="SM00194">
    <property type="entry name" value="PTPc"/>
    <property type="match status" value="1"/>
</dbReference>
<reference evidence="3 4" key="1">
    <citation type="journal article" date="2011" name="Science">
        <title>The ecoresponsive genome of Daphnia pulex.</title>
        <authorList>
            <person name="Colbourne J.K."/>
            <person name="Pfrender M.E."/>
            <person name="Gilbert D."/>
            <person name="Thomas W.K."/>
            <person name="Tucker A."/>
            <person name="Oakley T.H."/>
            <person name="Tokishita S."/>
            <person name="Aerts A."/>
            <person name="Arnold G.J."/>
            <person name="Basu M.K."/>
            <person name="Bauer D.J."/>
            <person name="Caceres C.E."/>
            <person name="Carmel L."/>
            <person name="Casola C."/>
            <person name="Choi J.H."/>
            <person name="Detter J.C."/>
            <person name="Dong Q."/>
            <person name="Dusheyko S."/>
            <person name="Eads B.D."/>
            <person name="Frohlich T."/>
            <person name="Geiler-Samerotte K.A."/>
            <person name="Gerlach D."/>
            <person name="Hatcher P."/>
            <person name="Jogdeo S."/>
            <person name="Krijgsveld J."/>
            <person name="Kriventseva E.V."/>
            <person name="Kultz D."/>
            <person name="Laforsch C."/>
            <person name="Lindquist E."/>
            <person name="Lopez J."/>
            <person name="Manak J.R."/>
            <person name="Muller J."/>
            <person name="Pangilinan J."/>
            <person name="Patwardhan R.P."/>
            <person name="Pitluck S."/>
            <person name="Pritham E.J."/>
            <person name="Rechtsteiner A."/>
            <person name="Rho M."/>
            <person name="Rogozin I.B."/>
            <person name="Sakarya O."/>
            <person name="Salamov A."/>
            <person name="Schaack S."/>
            <person name="Shapiro H."/>
            <person name="Shiga Y."/>
            <person name="Skalitzky C."/>
            <person name="Smith Z."/>
            <person name="Souvorov A."/>
            <person name="Sung W."/>
            <person name="Tang Z."/>
            <person name="Tsuchiya D."/>
            <person name="Tu H."/>
            <person name="Vos H."/>
            <person name="Wang M."/>
            <person name="Wolf Y.I."/>
            <person name="Yamagata H."/>
            <person name="Yamada T."/>
            <person name="Ye Y."/>
            <person name="Shaw J.R."/>
            <person name="Andrews J."/>
            <person name="Crease T.J."/>
            <person name="Tang H."/>
            <person name="Lucas S.M."/>
            <person name="Robertson H.M."/>
            <person name="Bork P."/>
            <person name="Koonin E.V."/>
            <person name="Zdobnov E.M."/>
            <person name="Grigoriev I.V."/>
            <person name="Lynch M."/>
            <person name="Boore J.L."/>
        </authorList>
    </citation>
    <scope>NUCLEOTIDE SEQUENCE [LARGE SCALE GENOMIC DNA]</scope>
</reference>
<evidence type="ECO:0000259" key="1">
    <source>
        <dbReference type="PROSITE" id="PS50055"/>
    </source>
</evidence>
<dbReference type="OMA" id="CNPRLNE"/>
<dbReference type="PANTHER" id="PTHR45706:SF4">
    <property type="entry name" value="TYROSINE-PROTEIN PHOSPHATASE"/>
    <property type="match status" value="1"/>
</dbReference>
<dbReference type="AlphaFoldDB" id="E9GN98"/>
<dbReference type="InterPro" id="IPR000242">
    <property type="entry name" value="PTP_cat"/>
</dbReference>
<dbReference type="InParanoid" id="E9GN98"/>
<dbReference type="InterPro" id="IPR003595">
    <property type="entry name" value="Tyr_Pase_cat"/>
</dbReference>
<dbReference type="PROSITE" id="PS50055">
    <property type="entry name" value="TYR_PHOSPHATASE_PTP"/>
    <property type="match status" value="1"/>
</dbReference>
<dbReference type="GO" id="GO:0004725">
    <property type="term" value="F:protein tyrosine phosphatase activity"/>
    <property type="evidence" value="ECO:0007669"/>
    <property type="project" value="InterPro"/>
</dbReference>
<dbReference type="PhylomeDB" id="E9GN98"/>
<dbReference type="STRING" id="6669.E9GN98"/>
<dbReference type="Gene3D" id="3.90.190.10">
    <property type="entry name" value="Protein tyrosine phosphatase superfamily"/>
    <property type="match status" value="1"/>
</dbReference>
<dbReference type="InterPro" id="IPR000387">
    <property type="entry name" value="Tyr_Pase_dom"/>
</dbReference>
<dbReference type="KEGG" id="dpx:DAPPUDRAFT_197788"/>
<dbReference type="InterPro" id="IPR029021">
    <property type="entry name" value="Prot-tyrosine_phosphatase-like"/>
</dbReference>